<organism evidence="2 3">
    <name type="scientific">Neptunicella marina</name>
    <dbReference type="NCBI Taxonomy" id="2125989"/>
    <lineage>
        <taxon>Bacteria</taxon>
        <taxon>Pseudomonadati</taxon>
        <taxon>Pseudomonadota</taxon>
        <taxon>Gammaproteobacteria</taxon>
        <taxon>Alteromonadales</taxon>
        <taxon>Alteromonadaceae</taxon>
        <taxon>Neptunicella</taxon>
    </lineage>
</organism>
<dbReference type="Gene3D" id="2.60.120.260">
    <property type="entry name" value="Galactose-binding domain-like"/>
    <property type="match status" value="1"/>
</dbReference>
<dbReference type="Proteomes" id="UP000601768">
    <property type="component" value="Unassembled WGS sequence"/>
</dbReference>
<dbReference type="SUPFAM" id="SSF49785">
    <property type="entry name" value="Galactose-binding domain-like"/>
    <property type="match status" value="1"/>
</dbReference>
<accession>A0A8J6IVS4</accession>
<dbReference type="RefSeq" id="WP_186507781.1">
    <property type="nucleotide sequence ID" value="NZ_JACNEP010000015.1"/>
</dbReference>
<sequence length="290" mass="32367">MRKWLLASAIMLAMQTQAADTEEFIGKITNIYLGKTGNVKIGVKLADEEYLSCKSETWPFYFAANESYSKSWIDMVFQARYYGSTLRIGYTPSEENNCDIEYLAMVSDDGVDSGGGDTNSMVRTGAYGNVALVNTNSLTESSYSASDYYSGDYPAAAFDGYMYADKINDDADEKISRGIWMVKKEVDESTGLNKDIWLQISYENTVKLTGMRFMINAKSLKLGRLPRNIIIQGSNDGSNFTNLQSVQLSQLADQGVSFNAAINVQHLRLLVQNNFGDDFVEIDEIELYSE</sequence>
<name>A0A8J6IVS4_9ALTE</name>
<feature type="chain" id="PRO_5035171761" description="F5/8 type C domain-containing protein" evidence="1">
    <location>
        <begin position="19"/>
        <end position="290"/>
    </location>
</feature>
<protein>
    <recommendedName>
        <fullName evidence="4">F5/8 type C domain-containing protein</fullName>
    </recommendedName>
</protein>
<proteinExistence type="predicted"/>
<dbReference type="AlphaFoldDB" id="A0A8J6IVS4"/>
<reference evidence="2" key="1">
    <citation type="journal article" date="2018" name="Int. J. Syst. Evol. Microbiol.">
        <title>Neptunicella marina gen. nov., sp. nov., isolated from surface seawater.</title>
        <authorList>
            <person name="Liu X."/>
            <person name="Lai Q."/>
            <person name="Du Y."/>
            <person name="Zhang X."/>
            <person name="Liu Z."/>
            <person name="Sun F."/>
            <person name="Shao Z."/>
        </authorList>
    </citation>
    <scope>NUCLEOTIDE SEQUENCE</scope>
    <source>
        <strain evidence="2">S27-2</strain>
    </source>
</reference>
<gene>
    <name evidence="2" type="ORF">H8B19_15390</name>
</gene>
<keyword evidence="1" id="KW-0732">Signal</keyword>
<dbReference type="EMBL" id="JACNEP010000015">
    <property type="protein sequence ID" value="MBC3767264.1"/>
    <property type="molecule type" value="Genomic_DNA"/>
</dbReference>
<evidence type="ECO:0008006" key="4">
    <source>
        <dbReference type="Google" id="ProtNLM"/>
    </source>
</evidence>
<evidence type="ECO:0000256" key="1">
    <source>
        <dbReference type="SAM" id="SignalP"/>
    </source>
</evidence>
<feature type="signal peptide" evidence="1">
    <location>
        <begin position="1"/>
        <end position="18"/>
    </location>
</feature>
<keyword evidence="3" id="KW-1185">Reference proteome</keyword>
<reference evidence="2" key="2">
    <citation type="submission" date="2020-08" db="EMBL/GenBank/DDBJ databases">
        <authorList>
            <person name="Lai Q."/>
        </authorList>
    </citation>
    <scope>NUCLEOTIDE SEQUENCE</scope>
    <source>
        <strain evidence="2">S27-2</strain>
    </source>
</reference>
<dbReference type="InterPro" id="IPR008979">
    <property type="entry name" value="Galactose-bd-like_sf"/>
</dbReference>
<comment type="caution">
    <text evidence="2">The sequence shown here is derived from an EMBL/GenBank/DDBJ whole genome shotgun (WGS) entry which is preliminary data.</text>
</comment>
<evidence type="ECO:0000313" key="2">
    <source>
        <dbReference type="EMBL" id="MBC3767264.1"/>
    </source>
</evidence>
<evidence type="ECO:0000313" key="3">
    <source>
        <dbReference type="Proteomes" id="UP000601768"/>
    </source>
</evidence>